<proteinExistence type="predicted"/>
<feature type="compositionally biased region" description="Polar residues" evidence="2">
    <location>
        <begin position="387"/>
        <end position="396"/>
    </location>
</feature>
<dbReference type="AlphaFoldDB" id="A0A7S3JYR5"/>
<dbReference type="EMBL" id="HBIJ01011907">
    <property type="protein sequence ID" value="CAE0367380.1"/>
    <property type="molecule type" value="Transcribed_RNA"/>
</dbReference>
<feature type="region of interest" description="Disordered" evidence="2">
    <location>
        <begin position="348"/>
        <end position="417"/>
    </location>
</feature>
<evidence type="ECO:0000256" key="2">
    <source>
        <dbReference type="SAM" id="MobiDB-lite"/>
    </source>
</evidence>
<evidence type="ECO:0000313" key="3">
    <source>
        <dbReference type="EMBL" id="CAE0367380.1"/>
    </source>
</evidence>
<feature type="compositionally biased region" description="Polar residues" evidence="2">
    <location>
        <begin position="363"/>
        <end position="380"/>
    </location>
</feature>
<protein>
    <submittedName>
        <fullName evidence="3">Uncharacterized protein</fullName>
    </submittedName>
</protein>
<accession>A0A7S3JYR5</accession>
<feature type="compositionally biased region" description="Polar residues" evidence="2">
    <location>
        <begin position="403"/>
        <end position="417"/>
    </location>
</feature>
<feature type="coiled-coil region" evidence="1">
    <location>
        <begin position="280"/>
        <end position="343"/>
    </location>
</feature>
<sequence length="417" mass="46765">MNALEAARLRAIEAARNISQSLEDQRKKLSPKKNEVLKSKSGEIKQLPQTCAVERMTTKVREELAEKAGLRQTDRKKCENGMKEGILSEIVTESNSIEGVNMLEVYEDLFSIGDNMDESTKHNEKKDDFGQNIEEEGKNNELLAFDSTEIFGDLFLSSDELLDVTIPDDEHFPAELTSAMQMLEAPCLLSTRCFDPEERRKVLAAVASVYNALIAAEDNVNERLDKVLSRATQSQDRVVATAARSARLKVHTKRRWQDASLQESTKCVTEEDPILLRREVERLRNELKTASRKLAVQTEAATSSQRSLRASFAKAQRDWTTQRSTLEREKAQALASASRWEQKAKALAENAECKPKQKAQRRIVNSQMNLSTELSTSSDAMTKGTKRASSSPSSITKRPRPSINVSTKVQTRTLSSK</sequence>
<keyword evidence="1" id="KW-0175">Coiled coil</keyword>
<organism evidence="3">
    <name type="scientific">Aureoumbra lagunensis</name>
    <dbReference type="NCBI Taxonomy" id="44058"/>
    <lineage>
        <taxon>Eukaryota</taxon>
        <taxon>Sar</taxon>
        <taxon>Stramenopiles</taxon>
        <taxon>Ochrophyta</taxon>
        <taxon>Pelagophyceae</taxon>
        <taxon>Pelagomonadales</taxon>
        <taxon>Aureoumbra</taxon>
    </lineage>
</organism>
<reference evidence="3" key="1">
    <citation type="submission" date="2021-01" db="EMBL/GenBank/DDBJ databases">
        <authorList>
            <person name="Corre E."/>
            <person name="Pelletier E."/>
            <person name="Niang G."/>
            <person name="Scheremetjew M."/>
            <person name="Finn R."/>
            <person name="Kale V."/>
            <person name="Holt S."/>
            <person name="Cochrane G."/>
            <person name="Meng A."/>
            <person name="Brown T."/>
            <person name="Cohen L."/>
        </authorList>
    </citation>
    <scope>NUCLEOTIDE SEQUENCE</scope>
    <source>
        <strain evidence="3">CCMP1510</strain>
    </source>
</reference>
<evidence type="ECO:0000256" key="1">
    <source>
        <dbReference type="SAM" id="Coils"/>
    </source>
</evidence>
<gene>
    <name evidence="3" type="ORF">ALAG00032_LOCUS8129</name>
</gene>
<name>A0A7S3JYR5_9STRA</name>